<accession>A0A934JWH3</accession>
<sequence>MYAVVSVWNIEKGREEEQQRGLEQEVVPMVQRAPGFVTGYWTSDQAAGKAYAMILLDTEEAARQFMAMVEGDPSGRSKVGILPEMLAVAKVIAHADSAARPAIQA</sequence>
<proteinExistence type="predicted"/>
<dbReference type="Gene3D" id="3.30.70.100">
    <property type="match status" value="1"/>
</dbReference>
<name>A0A934JWH3_9BACT</name>
<comment type="caution">
    <text evidence="1">The sequence shown here is derived from an EMBL/GenBank/DDBJ whole genome shotgun (WGS) entry which is preliminary data.</text>
</comment>
<dbReference type="Proteomes" id="UP000612893">
    <property type="component" value="Unassembled WGS sequence"/>
</dbReference>
<protein>
    <submittedName>
        <fullName evidence="1">Uncharacterized protein</fullName>
    </submittedName>
</protein>
<organism evidence="1 2">
    <name type="scientific">Candidatus Nephthysia bennettiae</name>
    <dbReference type="NCBI Taxonomy" id="3127016"/>
    <lineage>
        <taxon>Bacteria</taxon>
        <taxon>Bacillati</taxon>
        <taxon>Candidatus Dormiibacterota</taxon>
        <taxon>Candidatus Dormibacteria</taxon>
        <taxon>Candidatus Dormibacterales</taxon>
        <taxon>Candidatus Dormibacteraceae</taxon>
        <taxon>Candidatus Nephthysia</taxon>
    </lineage>
</organism>
<evidence type="ECO:0000313" key="2">
    <source>
        <dbReference type="Proteomes" id="UP000612893"/>
    </source>
</evidence>
<dbReference type="RefSeq" id="WP_338199039.1">
    <property type="nucleotide sequence ID" value="NZ_JAEKNR010000037.1"/>
</dbReference>
<dbReference type="AlphaFoldDB" id="A0A934JWH3"/>
<dbReference type="EMBL" id="JAEKNR010000037">
    <property type="protein sequence ID" value="MBJ7597086.1"/>
    <property type="molecule type" value="Genomic_DNA"/>
</dbReference>
<keyword evidence="2" id="KW-1185">Reference proteome</keyword>
<reference evidence="1" key="1">
    <citation type="submission" date="2020-10" db="EMBL/GenBank/DDBJ databases">
        <title>Ca. Dormibacterota MAGs.</title>
        <authorList>
            <person name="Montgomery K."/>
        </authorList>
    </citation>
    <scope>NUCLEOTIDE SEQUENCE [LARGE SCALE GENOMIC DNA]</scope>
    <source>
        <strain evidence="1">SC8812_S17_10</strain>
    </source>
</reference>
<evidence type="ECO:0000313" key="1">
    <source>
        <dbReference type="EMBL" id="MBJ7597086.1"/>
    </source>
</evidence>
<gene>
    <name evidence="1" type="ORF">JF922_03235</name>
</gene>